<proteinExistence type="predicted"/>
<gene>
    <name evidence="2" type="ORF">CEY00_Acc07678</name>
</gene>
<accession>A0A2R6RCV7</accession>
<reference evidence="2 3" key="1">
    <citation type="submission" date="2017-07" db="EMBL/GenBank/DDBJ databases">
        <title>An improved, manually edited Actinidia chinensis var. chinensis (kiwifruit) genome highlights the challenges associated with draft genomes and gene prediction in plants.</title>
        <authorList>
            <person name="Pilkington S."/>
            <person name="Crowhurst R."/>
            <person name="Hilario E."/>
            <person name="Nardozza S."/>
            <person name="Fraser L."/>
            <person name="Peng Y."/>
            <person name="Gunaseelan K."/>
            <person name="Simpson R."/>
            <person name="Tahir J."/>
            <person name="Deroles S."/>
            <person name="Templeton K."/>
            <person name="Luo Z."/>
            <person name="Davy M."/>
            <person name="Cheng C."/>
            <person name="Mcneilage M."/>
            <person name="Scaglione D."/>
            <person name="Liu Y."/>
            <person name="Zhang Q."/>
            <person name="Datson P."/>
            <person name="De Silva N."/>
            <person name="Gardiner S."/>
            <person name="Bassett H."/>
            <person name="Chagne D."/>
            <person name="Mccallum J."/>
            <person name="Dzierzon H."/>
            <person name="Deng C."/>
            <person name="Wang Y.-Y."/>
            <person name="Barron N."/>
            <person name="Manako K."/>
            <person name="Bowen J."/>
            <person name="Foster T."/>
            <person name="Erridge Z."/>
            <person name="Tiffin H."/>
            <person name="Waite C."/>
            <person name="Davies K."/>
            <person name="Grierson E."/>
            <person name="Laing W."/>
            <person name="Kirk R."/>
            <person name="Chen X."/>
            <person name="Wood M."/>
            <person name="Montefiori M."/>
            <person name="Brummell D."/>
            <person name="Schwinn K."/>
            <person name="Catanach A."/>
            <person name="Fullerton C."/>
            <person name="Li D."/>
            <person name="Meiyalaghan S."/>
            <person name="Nieuwenhuizen N."/>
            <person name="Read N."/>
            <person name="Prakash R."/>
            <person name="Hunter D."/>
            <person name="Zhang H."/>
            <person name="Mckenzie M."/>
            <person name="Knabel M."/>
            <person name="Harris A."/>
            <person name="Allan A."/>
            <person name="Chen A."/>
            <person name="Janssen B."/>
            <person name="Plunkett B."/>
            <person name="Dwamena C."/>
            <person name="Voogd C."/>
            <person name="Leif D."/>
            <person name="Lafferty D."/>
            <person name="Souleyre E."/>
            <person name="Varkonyi-Gasic E."/>
            <person name="Gambi F."/>
            <person name="Hanley J."/>
            <person name="Yao J.-L."/>
            <person name="Cheung J."/>
            <person name="David K."/>
            <person name="Warren B."/>
            <person name="Marsh K."/>
            <person name="Snowden K."/>
            <person name="Lin-Wang K."/>
            <person name="Brian L."/>
            <person name="Martinez-Sanchez M."/>
            <person name="Wang M."/>
            <person name="Ileperuma N."/>
            <person name="Macnee N."/>
            <person name="Campin R."/>
            <person name="Mcatee P."/>
            <person name="Drummond R."/>
            <person name="Espley R."/>
            <person name="Ireland H."/>
            <person name="Wu R."/>
            <person name="Atkinson R."/>
            <person name="Karunairetnam S."/>
            <person name="Bulley S."/>
            <person name="Chunkath S."/>
            <person name="Hanley Z."/>
            <person name="Storey R."/>
            <person name="Thrimawithana A."/>
            <person name="Thomson S."/>
            <person name="David C."/>
            <person name="Testolin R."/>
        </authorList>
    </citation>
    <scope>NUCLEOTIDE SEQUENCE [LARGE SCALE GENOMIC DNA]</scope>
    <source>
        <strain evidence="3">cv. Red5</strain>
        <tissue evidence="2">Young leaf</tissue>
    </source>
</reference>
<dbReference type="Proteomes" id="UP000241394">
    <property type="component" value="Chromosome LG7"/>
</dbReference>
<dbReference type="GO" id="GO:0003677">
    <property type="term" value="F:DNA binding"/>
    <property type="evidence" value="ECO:0007669"/>
    <property type="project" value="UniProtKB-KW"/>
</dbReference>
<comment type="caution">
    <text evidence="2">The sequence shown here is derived from an EMBL/GenBank/DDBJ whole genome shotgun (WGS) entry which is preliminary data.</text>
</comment>
<dbReference type="PANTHER" id="PTHR33625:SF2">
    <property type="entry name" value="POST-SET DOMAIN-CONTAINING PROTEIN"/>
    <property type="match status" value="1"/>
</dbReference>
<dbReference type="EMBL" id="NKQK01000007">
    <property type="protein sequence ID" value="PSS26383.1"/>
    <property type="molecule type" value="Genomic_DNA"/>
</dbReference>
<organism evidence="2 3">
    <name type="scientific">Actinidia chinensis var. chinensis</name>
    <name type="common">Chinese soft-hair kiwi</name>
    <dbReference type="NCBI Taxonomy" id="1590841"/>
    <lineage>
        <taxon>Eukaryota</taxon>
        <taxon>Viridiplantae</taxon>
        <taxon>Streptophyta</taxon>
        <taxon>Embryophyta</taxon>
        <taxon>Tracheophyta</taxon>
        <taxon>Spermatophyta</taxon>
        <taxon>Magnoliopsida</taxon>
        <taxon>eudicotyledons</taxon>
        <taxon>Gunneridae</taxon>
        <taxon>Pentapetalae</taxon>
        <taxon>asterids</taxon>
        <taxon>Ericales</taxon>
        <taxon>Actinidiaceae</taxon>
        <taxon>Actinidia</taxon>
    </lineage>
</organism>
<protein>
    <submittedName>
        <fullName evidence="2">Major DNA-binding protein</fullName>
    </submittedName>
</protein>
<keyword evidence="2" id="KW-0238">DNA-binding</keyword>
<sequence>MGGGAMLTPPVAGGVASGTGGAATTNHNHLHSVSQPPFVNLPVSANCTSPLRPFCSHNKFVENLTRLDSREDQRASGSHHGSVLGPVPTRTEVDKAISDLQRFMLGFRTSEFEWLQQMLYPRNVRMVKSSGHGRVDDAFRLLQTDPLVQRMVTSISTDKVVWDAILNNIAVLNLRESLGAAKKEMPESSTSEEPDLATLLLNWILEITKAKVLELIEQFISLVNIIFQPPGAKKVAAEITDDQLDDKLRSSVLLSIVVILIVVVTRAHGA</sequence>
<evidence type="ECO:0000256" key="1">
    <source>
        <dbReference type="SAM" id="MobiDB-lite"/>
    </source>
</evidence>
<dbReference type="PANTHER" id="PTHR33625">
    <property type="entry name" value="OS08G0179900 PROTEIN"/>
    <property type="match status" value="1"/>
</dbReference>
<name>A0A2R6RCV7_ACTCC</name>
<dbReference type="AlphaFoldDB" id="A0A2R6RCV7"/>
<reference evidence="3" key="2">
    <citation type="journal article" date="2018" name="BMC Genomics">
        <title>A manually annotated Actinidia chinensis var. chinensis (kiwifruit) genome highlights the challenges associated with draft genomes and gene prediction in plants.</title>
        <authorList>
            <person name="Pilkington S.M."/>
            <person name="Crowhurst R."/>
            <person name="Hilario E."/>
            <person name="Nardozza S."/>
            <person name="Fraser L."/>
            <person name="Peng Y."/>
            <person name="Gunaseelan K."/>
            <person name="Simpson R."/>
            <person name="Tahir J."/>
            <person name="Deroles S.C."/>
            <person name="Templeton K."/>
            <person name="Luo Z."/>
            <person name="Davy M."/>
            <person name="Cheng C."/>
            <person name="McNeilage M."/>
            <person name="Scaglione D."/>
            <person name="Liu Y."/>
            <person name="Zhang Q."/>
            <person name="Datson P."/>
            <person name="De Silva N."/>
            <person name="Gardiner S.E."/>
            <person name="Bassett H."/>
            <person name="Chagne D."/>
            <person name="McCallum J."/>
            <person name="Dzierzon H."/>
            <person name="Deng C."/>
            <person name="Wang Y.Y."/>
            <person name="Barron L."/>
            <person name="Manako K."/>
            <person name="Bowen J."/>
            <person name="Foster T.M."/>
            <person name="Erridge Z.A."/>
            <person name="Tiffin H."/>
            <person name="Waite C.N."/>
            <person name="Davies K.M."/>
            <person name="Grierson E.P."/>
            <person name="Laing W.A."/>
            <person name="Kirk R."/>
            <person name="Chen X."/>
            <person name="Wood M."/>
            <person name="Montefiori M."/>
            <person name="Brummell D.A."/>
            <person name="Schwinn K.E."/>
            <person name="Catanach A."/>
            <person name="Fullerton C."/>
            <person name="Li D."/>
            <person name="Meiyalaghan S."/>
            <person name="Nieuwenhuizen N."/>
            <person name="Read N."/>
            <person name="Prakash R."/>
            <person name="Hunter D."/>
            <person name="Zhang H."/>
            <person name="McKenzie M."/>
            <person name="Knabel M."/>
            <person name="Harris A."/>
            <person name="Allan A.C."/>
            <person name="Gleave A."/>
            <person name="Chen A."/>
            <person name="Janssen B.J."/>
            <person name="Plunkett B."/>
            <person name="Ampomah-Dwamena C."/>
            <person name="Voogd C."/>
            <person name="Leif D."/>
            <person name="Lafferty D."/>
            <person name="Souleyre E.J.F."/>
            <person name="Varkonyi-Gasic E."/>
            <person name="Gambi F."/>
            <person name="Hanley J."/>
            <person name="Yao J.L."/>
            <person name="Cheung J."/>
            <person name="David K.M."/>
            <person name="Warren B."/>
            <person name="Marsh K."/>
            <person name="Snowden K.C."/>
            <person name="Lin-Wang K."/>
            <person name="Brian L."/>
            <person name="Martinez-Sanchez M."/>
            <person name="Wang M."/>
            <person name="Ileperuma N."/>
            <person name="Macnee N."/>
            <person name="Campin R."/>
            <person name="McAtee P."/>
            <person name="Drummond R.S.M."/>
            <person name="Espley R.V."/>
            <person name="Ireland H.S."/>
            <person name="Wu R."/>
            <person name="Atkinson R.G."/>
            <person name="Karunairetnam S."/>
            <person name="Bulley S."/>
            <person name="Chunkath S."/>
            <person name="Hanley Z."/>
            <person name="Storey R."/>
            <person name="Thrimawithana A.H."/>
            <person name="Thomson S."/>
            <person name="David C."/>
            <person name="Testolin R."/>
            <person name="Huang H."/>
            <person name="Hellens R.P."/>
            <person name="Schaffer R.J."/>
        </authorList>
    </citation>
    <scope>NUCLEOTIDE SEQUENCE [LARGE SCALE GENOMIC DNA]</scope>
    <source>
        <strain evidence="3">cv. Red5</strain>
    </source>
</reference>
<keyword evidence="3" id="KW-1185">Reference proteome</keyword>
<dbReference type="InParanoid" id="A0A2R6RCV7"/>
<feature type="region of interest" description="Disordered" evidence="1">
    <location>
        <begin position="68"/>
        <end position="87"/>
    </location>
</feature>
<dbReference type="STRING" id="1590841.A0A2R6RCV7"/>
<dbReference type="OrthoDB" id="737041at2759"/>
<dbReference type="OMA" id="IMDAMER"/>
<evidence type="ECO:0000313" key="3">
    <source>
        <dbReference type="Proteomes" id="UP000241394"/>
    </source>
</evidence>
<evidence type="ECO:0000313" key="2">
    <source>
        <dbReference type="EMBL" id="PSS26383.1"/>
    </source>
</evidence>
<dbReference type="Gramene" id="PSS26383">
    <property type="protein sequence ID" value="PSS26383"/>
    <property type="gene ID" value="CEY00_Acc07678"/>
</dbReference>